<keyword evidence="4" id="KW-1185">Reference proteome</keyword>
<comment type="caution">
    <text evidence="3">The sequence shown here is derived from an EMBL/GenBank/DDBJ whole genome shotgun (WGS) entry which is preliminary data.</text>
</comment>
<dbReference type="Pfam" id="PF14028">
    <property type="entry name" value="Lant_dehydr_C"/>
    <property type="match status" value="1"/>
</dbReference>
<evidence type="ECO:0000313" key="3">
    <source>
        <dbReference type="EMBL" id="RCH56823.1"/>
    </source>
</evidence>
<dbReference type="EMBL" id="QGDC01000001">
    <property type="protein sequence ID" value="RCH56823.1"/>
    <property type="molecule type" value="Genomic_DNA"/>
</dbReference>
<evidence type="ECO:0000313" key="4">
    <source>
        <dbReference type="Proteomes" id="UP000253209"/>
    </source>
</evidence>
<feature type="domain" description="Lantibiotic dehydratase N-terminal" evidence="1">
    <location>
        <begin position="30"/>
        <end position="664"/>
    </location>
</feature>
<dbReference type="InterPro" id="IPR023809">
    <property type="entry name" value="Thiopep_bacteriocin_synth_dom"/>
</dbReference>
<reference evidence="3 4" key="1">
    <citation type="submission" date="2018-05" db="EMBL/GenBank/DDBJ databases">
        <title>Mucilaginibacter hurinus sp. nov., isolated from briquette warehouse soil.</title>
        <authorList>
            <person name="Choi L."/>
        </authorList>
    </citation>
    <scope>NUCLEOTIDE SEQUENCE [LARGE SCALE GENOMIC DNA]</scope>
    <source>
        <strain evidence="3 4">ZR32</strain>
    </source>
</reference>
<dbReference type="Proteomes" id="UP000253209">
    <property type="component" value="Unassembled WGS sequence"/>
</dbReference>
<gene>
    <name evidence="3" type="ORF">DJ568_02920</name>
</gene>
<accession>A0A367GVX1</accession>
<protein>
    <recommendedName>
        <fullName evidence="5">Lantibiotic dehydratase</fullName>
    </recommendedName>
</protein>
<evidence type="ECO:0000259" key="1">
    <source>
        <dbReference type="Pfam" id="PF04738"/>
    </source>
</evidence>
<evidence type="ECO:0008006" key="5">
    <source>
        <dbReference type="Google" id="ProtNLM"/>
    </source>
</evidence>
<dbReference type="Pfam" id="PF04738">
    <property type="entry name" value="Lant_dehydr_N"/>
    <property type="match status" value="1"/>
</dbReference>
<name>A0A367GVX1_9SPHI</name>
<feature type="domain" description="Thiopeptide-type bacteriocin biosynthesis" evidence="2">
    <location>
        <begin position="741"/>
        <end position="998"/>
    </location>
</feature>
<dbReference type="InterPro" id="IPR006827">
    <property type="entry name" value="Lant_deHydtase_N"/>
</dbReference>
<proteinExistence type="predicted"/>
<sequence>MPYYFSTYLFLRMPVFPLTDKQRSMKQILADPLFRAAIFIASPIFYQKISKNKFDIARLSAKEKLTLWKYMNRATYRPTPFGLFASISSCYWSTLTDIRPADDGGLWAHIAPDQRFTRLAGEKLLNVMQNQLLYEANPTLYLLQRNYRFIRTEINQEQKRIYRLQSVRASSVIRDLFKFCRNGRAQAVIIQRIMNKARCTDAVATDYFAFLRDTQLLLPVHRATINGKDHLQWLMQFEPKDGQASTELERLLALFGKQRLPLAGQLKGMNGELDLFLNQKDQGDQKTGVNITLQRELAAATLSSDYQEMIKAGLFALNCLCPTQDIDGLRQFTQQFQRHFEGQRIPLLQALDPERGIAYQDMASSSQNPLLETLNIYRRNSHADPGEWHTSHAFLLQRWLAMEKNGEQVIMLDQEDLENLQPNETTSSGPGFSVLFRIAGDTLFLESAGGANGPAMLARFTVTDPQIAASAKEMARQVEALNPNIIFAELLHLSDPHTDNINRREKIWAYEIPLTAAAQSHPDTQTLRLDDLFIEIKAQRIMLWSKTNNKYVIPRMTSAYNHSIDQLPVFRFLADLSYQYGVNHLHFALADHFPGLISYPRVSYGRTIISLATWIFSNTQLQDILQADDPQLPELFGRFATTYRLPPVFSLSEGDQQLVFFRDDPEDVCFFRASIRSKETVKLMEFLIPGNEVVSRDPDFRSYLNQFNAYLIPSIPMDLPRASNYQGRPNARRKFIPGSEWLYLKIYLPHLSADRILLKIWPLLKKRYVQGKIRQWFFIRYEDPAPHLRLRIKLDPLEINAVLVAFRSLLDDHIQEQVIREYQLDTYDRELERYFAGGIEATERFFAASSNFVMSYLSAGRRRPLPPVHLTALVSTQKLLDHLLPEDHERISYLKSSYEGLASEFEGQQMKYEMDLKFRNFRQAIDAILSQQHPFGPGVLERAFRTLIHAGKTLKPAIDKHPEDRAAYIQSILHMHLNRVFTDQQRKQEMLIYYLLYKWHIGRQAKR</sequence>
<dbReference type="AlphaFoldDB" id="A0A367GVX1"/>
<organism evidence="3 4">
    <name type="scientific">Mucilaginibacter hurinus</name>
    <dbReference type="NCBI Taxonomy" id="2201324"/>
    <lineage>
        <taxon>Bacteria</taxon>
        <taxon>Pseudomonadati</taxon>
        <taxon>Bacteroidota</taxon>
        <taxon>Sphingobacteriia</taxon>
        <taxon>Sphingobacteriales</taxon>
        <taxon>Sphingobacteriaceae</taxon>
        <taxon>Mucilaginibacter</taxon>
    </lineage>
</organism>
<dbReference type="NCBIfam" id="TIGR03891">
    <property type="entry name" value="thiopep_ocin"/>
    <property type="match status" value="1"/>
</dbReference>
<evidence type="ECO:0000259" key="2">
    <source>
        <dbReference type="Pfam" id="PF14028"/>
    </source>
</evidence>